<dbReference type="NCBIfam" id="TIGR04183">
    <property type="entry name" value="Por_Secre_tail"/>
    <property type="match status" value="1"/>
</dbReference>
<dbReference type="AlphaFoldDB" id="A0A933IAE2"/>
<reference evidence="2" key="1">
    <citation type="submission" date="2020-07" db="EMBL/GenBank/DDBJ databases">
        <title>Huge and variable diversity of episymbiotic CPR bacteria and DPANN archaea in groundwater ecosystems.</title>
        <authorList>
            <person name="He C.Y."/>
            <person name="Keren R."/>
            <person name="Whittaker M."/>
            <person name="Farag I.F."/>
            <person name="Doudna J."/>
            <person name="Cate J.H.D."/>
            <person name="Banfield J.F."/>
        </authorList>
    </citation>
    <scope>NUCLEOTIDE SEQUENCE</scope>
    <source>
        <strain evidence="2">NC_groundwater_1520_Pr4_B-0.1um_53_5</strain>
    </source>
</reference>
<evidence type="ECO:0000259" key="1">
    <source>
        <dbReference type="Pfam" id="PF13860"/>
    </source>
</evidence>
<dbReference type="Gene3D" id="2.60.40.10">
    <property type="entry name" value="Immunoglobulins"/>
    <property type="match status" value="1"/>
</dbReference>
<organism evidence="2 3">
    <name type="scientific">candidate division TA06 bacterium</name>
    <dbReference type="NCBI Taxonomy" id="2250710"/>
    <lineage>
        <taxon>Bacteria</taxon>
        <taxon>Bacteria division TA06</taxon>
    </lineage>
</organism>
<accession>A0A933IAE2</accession>
<protein>
    <submittedName>
        <fullName evidence="2">T9SS type A sorting domain-containing protein</fullName>
    </submittedName>
</protein>
<comment type="caution">
    <text evidence="2">The sequence shown here is derived from an EMBL/GenBank/DDBJ whole genome shotgun (WGS) entry which is preliminary data.</text>
</comment>
<dbReference type="InterPro" id="IPR025965">
    <property type="entry name" value="FlgD/Vpr_Ig-like"/>
</dbReference>
<dbReference type="InterPro" id="IPR026444">
    <property type="entry name" value="Secre_tail"/>
</dbReference>
<sequence length="177" mass="19660">MTWQTASERNNYEWLIERSSEPDGGFRYLATIKAEAGSPSGCQYSYTDATVLPNTTYYYRLGDKDLNGRVTWHGPVMAVSAGLAYDKLQLMPCRPNPASGVVSISYALHKSGTVLLSVYDVCGRKVKILDQGSKQSGAYNLTWKGDDSQGRMLPAGVYFYQLNFEGASLTQRMVLMR</sequence>
<evidence type="ECO:0000313" key="3">
    <source>
        <dbReference type="Proteomes" id="UP000736328"/>
    </source>
</evidence>
<dbReference type="Pfam" id="PF13860">
    <property type="entry name" value="FlgD_ig"/>
    <property type="match status" value="1"/>
</dbReference>
<dbReference type="Proteomes" id="UP000736328">
    <property type="component" value="Unassembled WGS sequence"/>
</dbReference>
<dbReference type="InterPro" id="IPR013783">
    <property type="entry name" value="Ig-like_fold"/>
</dbReference>
<dbReference type="EMBL" id="JACQXR010000069">
    <property type="protein sequence ID" value="MBI4726659.1"/>
    <property type="molecule type" value="Genomic_DNA"/>
</dbReference>
<gene>
    <name evidence="2" type="ORF">HY768_05475</name>
</gene>
<proteinExistence type="predicted"/>
<dbReference type="Gene3D" id="2.60.40.4070">
    <property type="match status" value="1"/>
</dbReference>
<name>A0A933IAE2_UNCT6</name>
<evidence type="ECO:0000313" key="2">
    <source>
        <dbReference type="EMBL" id="MBI4726659.1"/>
    </source>
</evidence>
<feature type="domain" description="FlgD/Vpr Ig-like" evidence="1">
    <location>
        <begin position="109"/>
        <end position="161"/>
    </location>
</feature>